<dbReference type="InterPro" id="IPR006058">
    <property type="entry name" value="2Fe2S_fd_BS"/>
</dbReference>
<dbReference type="Proteomes" id="UP000837857">
    <property type="component" value="Chromosome 13"/>
</dbReference>
<evidence type="ECO:0000256" key="1">
    <source>
        <dbReference type="ARBA" id="ARBA00004651"/>
    </source>
</evidence>
<dbReference type="Gene3D" id="3.30.365.10">
    <property type="entry name" value="Aldehyde oxidase/xanthine dehydrogenase, molybdopterin binding domain"/>
    <property type="match status" value="1"/>
</dbReference>
<proteinExistence type="inferred from homology"/>
<dbReference type="InterPro" id="IPR002159">
    <property type="entry name" value="CD36_fam"/>
</dbReference>
<dbReference type="PANTHER" id="PTHR11923:SF69">
    <property type="entry name" value="SENSORY NEURON MEMBRANE PROTEIN 1"/>
    <property type="match status" value="1"/>
</dbReference>
<dbReference type="InterPro" id="IPR046867">
    <property type="entry name" value="AldOxase/xan_DH_MoCoBD2"/>
</dbReference>
<dbReference type="PANTHER" id="PTHR11923">
    <property type="entry name" value="SCAVENGER RECEPTOR CLASS B TYPE-1 SR-B1"/>
    <property type="match status" value="1"/>
</dbReference>
<dbReference type="Gene3D" id="3.10.20.30">
    <property type="match status" value="1"/>
</dbReference>
<evidence type="ECO:0000256" key="12">
    <source>
        <dbReference type="SAM" id="Phobius"/>
    </source>
</evidence>
<evidence type="ECO:0000256" key="9">
    <source>
        <dbReference type="ARBA" id="ARBA00023157"/>
    </source>
</evidence>
<evidence type="ECO:0000256" key="5">
    <source>
        <dbReference type="ARBA" id="ARBA00022692"/>
    </source>
</evidence>
<name>A0ABN8HW96_9NEOP</name>
<evidence type="ECO:0000256" key="2">
    <source>
        <dbReference type="ARBA" id="ARBA00010532"/>
    </source>
</evidence>
<evidence type="ECO:0000256" key="6">
    <source>
        <dbReference type="ARBA" id="ARBA00022725"/>
    </source>
</evidence>
<evidence type="ECO:0000259" key="13">
    <source>
        <dbReference type="Pfam" id="PF20256"/>
    </source>
</evidence>
<keyword evidence="11" id="KW-0325">Glycoprotein</keyword>
<keyword evidence="4" id="KW-0716">Sensory transduction</keyword>
<accession>A0ABN8HW96</accession>
<organism evidence="14 15">
    <name type="scientific">Iphiclides podalirius</name>
    <name type="common">scarce swallowtail</name>
    <dbReference type="NCBI Taxonomy" id="110791"/>
    <lineage>
        <taxon>Eukaryota</taxon>
        <taxon>Metazoa</taxon>
        <taxon>Ecdysozoa</taxon>
        <taxon>Arthropoda</taxon>
        <taxon>Hexapoda</taxon>
        <taxon>Insecta</taxon>
        <taxon>Pterygota</taxon>
        <taxon>Neoptera</taxon>
        <taxon>Endopterygota</taxon>
        <taxon>Lepidoptera</taxon>
        <taxon>Glossata</taxon>
        <taxon>Ditrysia</taxon>
        <taxon>Papilionoidea</taxon>
        <taxon>Papilionidae</taxon>
        <taxon>Papilioninae</taxon>
        <taxon>Iphiclides</taxon>
    </lineage>
</organism>
<keyword evidence="6" id="KW-0552">Olfaction</keyword>
<evidence type="ECO:0000313" key="14">
    <source>
        <dbReference type="EMBL" id="CAH2041618.1"/>
    </source>
</evidence>
<evidence type="ECO:0000256" key="3">
    <source>
        <dbReference type="ARBA" id="ARBA00022475"/>
    </source>
</evidence>
<evidence type="ECO:0000256" key="7">
    <source>
        <dbReference type="ARBA" id="ARBA00022989"/>
    </source>
</evidence>
<keyword evidence="8 12" id="KW-0472">Membrane</keyword>
<keyword evidence="7 12" id="KW-1133">Transmembrane helix</keyword>
<sequence>MADLRGTKAMCQEGGCGACVVSVKAPSQPSNELKTFSLNSVDEVYASFVTADVNPGSVIKEFEASEAFIEGAFIMGLGYWTSEKIIYDPKDGKILTDRTWNYKPPGLKDIPADFRIYFRRNSKNDVGVLQSKATGEPALCLASVVTHALREAIRAARLDAGYDDQWIELVYGFPRLRKVLQSGPSNLAAVSIYGHVSPYTYSVSRLNMQLPKHMKIAAGSAGAAIFGLLFGWVIFPAILKRQLRKEMALSPKTDVRKMWQKIPFPLDFKIYLFNYTNAEEVQKGGIPIVKEVGPYYFEEWKEKVEMEDHDDTDTITYKRMDKFYFKKELSGSGLTGEETIVMPDPFIMSMINVVYRDKPAMLNMMGKAFNGIFDNPKDIFIRTKAMDLMFRGVVINCARTEFAPKAVCTALKKEAANSLIFLPNNQYLFSLFALRNGTVDRHTVTVMRGMTNVMDVGRVIEVDGLPKMDKFRDTCNEYEGTDGTVFPPFLTKNDRLMSYSIDLCRSFKPRYQKPTSYSGIKTNRYVANIGDYANDPELQCFCDTPDTCPPRGLMDLMKCVGAPMYVSLPHFLDCDPKLLDGVRGLNPDVNEHEIQIDFEPITGTPLVARQRVQFNIKLIKTEKLELCKDLPDTIAPLFWLEEGLALNKTFVNMLKHQLFIPKRVVSVLRWLLLSFGSLSAMCCVIFHFKEKIMRFAVSSDTPSAKVKPVEIEQKDVSVIGQAQEPAKVEM</sequence>
<evidence type="ECO:0000256" key="8">
    <source>
        <dbReference type="ARBA" id="ARBA00023136"/>
    </source>
</evidence>
<evidence type="ECO:0000256" key="11">
    <source>
        <dbReference type="ARBA" id="ARBA00023180"/>
    </source>
</evidence>
<feature type="transmembrane region" description="Helical" evidence="12">
    <location>
        <begin position="216"/>
        <end position="239"/>
    </location>
</feature>
<keyword evidence="15" id="KW-1185">Reference proteome</keyword>
<dbReference type="Pfam" id="PF01130">
    <property type="entry name" value="CD36"/>
    <property type="match status" value="1"/>
</dbReference>
<dbReference type="InterPro" id="IPR012675">
    <property type="entry name" value="Beta-grasp_dom_sf"/>
</dbReference>
<reference evidence="14" key="1">
    <citation type="submission" date="2022-03" db="EMBL/GenBank/DDBJ databases">
        <authorList>
            <person name="Martin H S."/>
        </authorList>
    </citation>
    <scope>NUCLEOTIDE SEQUENCE</scope>
</reference>
<evidence type="ECO:0000256" key="10">
    <source>
        <dbReference type="ARBA" id="ARBA00023170"/>
    </source>
</evidence>
<dbReference type="SUPFAM" id="SSF56003">
    <property type="entry name" value="Molybdenum cofactor-binding domain"/>
    <property type="match status" value="1"/>
</dbReference>
<keyword evidence="3" id="KW-1003">Cell membrane</keyword>
<dbReference type="PRINTS" id="PR01609">
    <property type="entry name" value="CD36FAMILY"/>
</dbReference>
<comment type="similarity">
    <text evidence="2">Belongs to the CD36 family.</text>
</comment>
<keyword evidence="5 12" id="KW-0812">Transmembrane</keyword>
<feature type="non-terminal residue" evidence="14">
    <location>
        <position position="1"/>
    </location>
</feature>
<dbReference type="InterPro" id="IPR037165">
    <property type="entry name" value="AldOxase/xan_DH_Mopterin-bd_sf"/>
</dbReference>
<gene>
    <name evidence="14" type="ORF">IPOD504_LOCUS3290</name>
</gene>
<feature type="domain" description="Aldehyde oxidase/xanthine dehydrogenase second molybdopterin binding" evidence="13">
    <location>
        <begin position="69"/>
        <end position="111"/>
    </location>
</feature>
<protein>
    <recommendedName>
        <fullName evidence="13">Aldehyde oxidase/xanthine dehydrogenase second molybdopterin binding domain-containing protein</fullName>
    </recommendedName>
</protein>
<evidence type="ECO:0000313" key="15">
    <source>
        <dbReference type="Proteomes" id="UP000837857"/>
    </source>
</evidence>
<dbReference type="PROSITE" id="PS00197">
    <property type="entry name" value="2FE2S_FER_1"/>
    <property type="match status" value="1"/>
</dbReference>
<feature type="transmembrane region" description="Helical" evidence="12">
    <location>
        <begin position="667"/>
        <end position="688"/>
    </location>
</feature>
<keyword evidence="10" id="KW-0675">Receptor</keyword>
<comment type="subcellular location">
    <subcellularLocation>
        <location evidence="1">Cell membrane</location>
        <topology evidence="1">Multi-pass membrane protein</topology>
    </subcellularLocation>
</comment>
<dbReference type="EMBL" id="OW152825">
    <property type="protein sequence ID" value="CAH2041618.1"/>
    <property type="molecule type" value="Genomic_DNA"/>
</dbReference>
<keyword evidence="9" id="KW-1015">Disulfide bond</keyword>
<dbReference type="Pfam" id="PF20256">
    <property type="entry name" value="MoCoBD_2"/>
    <property type="match status" value="1"/>
</dbReference>
<evidence type="ECO:0000256" key="4">
    <source>
        <dbReference type="ARBA" id="ARBA00022606"/>
    </source>
</evidence>